<reference evidence="4" key="1">
    <citation type="journal article" date="2019" name="Int. J. Syst. Evol. Microbiol.">
        <title>The Global Catalogue of Microorganisms (GCM) 10K type strain sequencing project: providing services to taxonomists for standard genome sequencing and annotation.</title>
        <authorList>
            <consortium name="The Broad Institute Genomics Platform"/>
            <consortium name="The Broad Institute Genome Sequencing Center for Infectious Disease"/>
            <person name="Wu L."/>
            <person name="Ma J."/>
        </authorList>
    </citation>
    <scope>NUCLEOTIDE SEQUENCE [LARGE SCALE GENOMIC DNA]</scope>
    <source>
        <strain evidence="4">CCUG 46385</strain>
    </source>
</reference>
<name>A0ABV9QL63_9FIRM</name>
<dbReference type="Proteomes" id="UP001595916">
    <property type="component" value="Unassembled WGS sequence"/>
</dbReference>
<gene>
    <name evidence="3" type="ORF">ACFO4R_05185</name>
</gene>
<dbReference type="InterPro" id="IPR023093">
    <property type="entry name" value="ScpA-like_C"/>
</dbReference>
<dbReference type="RefSeq" id="WP_379787982.1">
    <property type="nucleotide sequence ID" value="NZ_JBHSHL010000015.1"/>
</dbReference>
<dbReference type="InterPro" id="IPR003768">
    <property type="entry name" value="ScpA"/>
</dbReference>
<dbReference type="PANTHER" id="PTHR33969:SF2">
    <property type="entry name" value="SEGREGATION AND CONDENSATION PROTEIN A"/>
    <property type="match status" value="1"/>
</dbReference>
<dbReference type="EMBL" id="JBHSHL010000015">
    <property type="protein sequence ID" value="MFC4804472.1"/>
    <property type="molecule type" value="Genomic_DNA"/>
</dbReference>
<evidence type="ECO:0000256" key="1">
    <source>
        <dbReference type="ARBA" id="ARBA00022829"/>
    </source>
</evidence>
<evidence type="ECO:0000313" key="4">
    <source>
        <dbReference type="Proteomes" id="UP001595916"/>
    </source>
</evidence>
<sequence>MSCKLSMPFYEGPFDLLLELIDKQKINICDISIVEVTNQYIERINEIQSVMDMQSMTEFLDMAVRLLDIKSRYLLYLQRESDEEEDPTEKIRQSLEVYKTYRMIAQYLREIAVPLECYYTRKPHEVYIDEYVDFSSVQLEDLYSSAISVLERKNRNVTLISEKHKPLEERIEEIRAYTRDKQRVNFSELIREGGRDERVVTFLGVLELSKFRQVRAIQKKCFGEITIERLELTDETE</sequence>
<dbReference type="Gene3D" id="1.10.10.580">
    <property type="entry name" value="Structural maintenance of chromosome 1. Chain E"/>
    <property type="match status" value="1"/>
</dbReference>
<dbReference type="Gene3D" id="6.10.250.2410">
    <property type="match status" value="1"/>
</dbReference>
<keyword evidence="4" id="KW-1185">Reference proteome</keyword>
<evidence type="ECO:0000313" key="3">
    <source>
        <dbReference type="EMBL" id="MFC4804472.1"/>
    </source>
</evidence>
<evidence type="ECO:0000256" key="2">
    <source>
        <dbReference type="ARBA" id="ARBA00044777"/>
    </source>
</evidence>
<proteinExistence type="predicted"/>
<dbReference type="Pfam" id="PF02616">
    <property type="entry name" value="SMC_ScpA"/>
    <property type="match status" value="1"/>
</dbReference>
<comment type="caution">
    <text evidence="3">The sequence shown here is derived from an EMBL/GenBank/DDBJ whole genome shotgun (WGS) entry which is preliminary data.</text>
</comment>
<accession>A0ABV9QL63</accession>
<organism evidence="3 4">
    <name type="scientific">Filifactor villosus</name>
    <dbReference type="NCBI Taxonomy" id="29374"/>
    <lineage>
        <taxon>Bacteria</taxon>
        <taxon>Bacillati</taxon>
        <taxon>Bacillota</taxon>
        <taxon>Clostridia</taxon>
        <taxon>Peptostreptococcales</taxon>
        <taxon>Filifactoraceae</taxon>
        <taxon>Filifactor</taxon>
    </lineage>
</organism>
<dbReference type="PANTHER" id="PTHR33969">
    <property type="entry name" value="SEGREGATION AND CONDENSATION PROTEIN A"/>
    <property type="match status" value="1"/>
</dbReference>
<keyword evidence="1" id="KW-0159">Chromosome partition</keyword>
<protein>
    <recommendedName>
        <fullName evidence="2">Segregation and condensation protein A</fullName>
    </recommendedName>
</protein>